<dbReference type="GeneID" id="85394152"/>
<evidence type="ECO:0000313" key="1">
    <source>
        <dbReference type="EMBL" id="KAK1727864.1"/>
    </source>
</evidence>
<protein>
    <submittedName>
        <fullName evidence="1">Uncharacterized protein</fullName>
    </submittedName>
</protein>
<dbReference type="EMBL" id="JAHMHS010000021">
    <property type="protein sequence ID" value="KAK1727864.1"/>
    <property type="molecule type" value="Genomic_DNA"/>
</dbReference>
<sequence length="163" mass="18160">MHSALIPRCLSYLLFPQSNFSQKRRQISSLRDPLCKVRIAFWELLVDLRRSFTSLGLSTRTVPSLLVSSTAPDQTRIYLGLEAASPLPPSFFGLFLTDDYGRCRLRSQKKQQQQSSSSGSSKRAHLHLTVIAPLRSFPGYFGLDDASLDPEPGKLGLPDHLGN</sequence>
<dbReference type="RefSeq" id="XP_060367919.1">
    <property type="nucleotide sequence ID" value="XM_060510253.1"/>
</dbReference>
<keyword evidence="2" id="KW-1185">Reference proteome</keyword>
<proteinExistence type="predicted"/>
<comment type="caution">
    <text evidence="1">The sequence shown here is derived from an EMBL/GenBank/DDBJ whole genome shotgun (WGS) entry which is preliminary data.</text>
</comment>
<evidence type="ECO:0000313" key="2">
    <source>
        <dbReference type="Proteomes" id="UP001244207"/>
    </source>
</evidence>
<accession>A0AAD8UUD3</accession>
<gene>
    <name evidence="1" type="ORF">BDZ83DRAFT_649226</name>
</gene>
<reference evidence="1" key="1">
    <citation type="submission" date="2021-12" db="EMBL/GenBank/DDBJ databases">
        <title>Comparative genomics, transcriptomics and evolutionary studies reveal genomic signatures of adaptation to plant cell wall in hemibiotrophic fungi.</title>
        <authorList>
            <consortium name="DOE Joint Genome Institute"/>
            <person name="Baroncelli R."/>
            <person name="Diaz J.F."/>
            <person name="Benocci T."/>
            <person name="Peng M."/>
            <person name="Battaglia E."/>
            <person name="Haridas S."/>
            <person name="Andreopoulos W."/>
            <person name="Labutti K."/>
            <person name="Pangilinan J."/>
            <person name="Floch G.L."/>
            <person name="Makela M.R."/>
            <person name="Henrissat B."/>
            <person name="Grigoriev I.V."/>
            <person name="Crouch J.A."/>
            <person name="De Vries R.P."/>
            <person name="Sukno S.A."/>
            <person name="Thon M.R."/>
        </authorList>
    </citation>
    <scope>NUCLEOTIDE SEQUENCE</scope>
    <source>
        <strain evidence="1">CBS 112980</strain>
    </source>
</reference>
<organism evidence="1 2">
    <name type="scientific">Glomerella acutata</name>
    <name type="common">Colletotrichum acutatum</name>
    <dbReference type="NCBI Taxonomy" id="27357"/>
    <lineage>
        <taxon>Eukaryota</taxon>
        <taxon>Fungi</taxon>
        <taxon>Dikarya</taxon>
        <taxon>Ascomycota</taxon>
        <taxon>Pezizomycotina</taxon>
        <taxon>Sordariomycetes</taxon>
        <taxon>Hypocreomycetidae</taxon>
        <taxon>Glomerellales</taxon>
        <taxon>Glomerellaceae</taxon>
        <taxon>Colletotrichum</taxon>
        <taxon>Colletotrichum acutatum species complex</taxon>
    </lineage>
</organism>
<name>A0AAD8UUD3_GLOAC</name>
<dbReference type="AlphaFoldDB" id="A0AAD8UUD3"/>
<dbReference type="Proteomes" id="UP001244207">
    <property type="component" value="Unassembled WGS sequence"/>
</dbReference>